<dbReference type="PANTHER" id="PTHR15535:SF17">
    <property type="entry name" value="TRANSMEMBRANE PROTEIN"/>
    <property type="match status" value="1"/>
</dbReference>
<dbReference type="InterPro" id="IPR016186">
    <property type="entry name" value="C-type_lectin-like/link_sf"/>
</dbReference>
<dbReference type="InterPro" id="IPR052252">
    <property type="entry name" value="CEMIP/CEMIP2"/>
</dbReference>
<evidence type="ECO:0000256" key="1">
    <source>
        <dbReference type="ARBA" id="ARBA00004236"/>
    </source>
</evidence>
<feature type="region of interest" description="Disordered" evidence="8">
    <location>
        <begin position="698"/>
        <end position="731"/>
    </location>
</feature>
<feature type="chain" id="PRO_5015620000" description="G8 domain-containing protein" evidence="9">
    <location>
        <begin position="30"/>
        <end position="1468"/>
    </location>
</feature>
<dbReference type="SMART" id="SM00034">
    <property type="entry name" value="CLECT"/>
    <property type="match status" value="2"/>
</dbReference>
<evidence type="ECO:0000256" key="5">
    <source>
        <dbReference type="ARBA" id="ARBA00023157"/>
    </source>
</evidence>
<dbReference type="InterPro" id="IPR055400">
    <property type="entry name" value="CEMIP_X"/>
</dbReference>
<dbReference type="SUPFAM" id="SSF56436">
    <property type="entry name" value="C-type lectin-like"/>
    <property type="match status" value="2"/>
</dbReference>
<keyword evidence="5" id="KW-1015">Disulfide bond</keyword>
<dbReference type="Pfam" id="PF01822">
    <property type="entry name" value="WSC"/>
    <property type="match status" value="1"/>
</dbReference>
<dbReference type="Pfam" id="PF00059">
    <property type="entry name" value="Lectin_C"/>
    <property type="match status" value="1"/>
</dbReference>
<sequence length="1468" mass="162368">MNTLRVNLKTFIGCLHLVCTLLTRHLSMASQCPWEQTGLLRWSDSATWPLGQKPGENAEVSVRKRLLLDESPPRLANLTVDAGGALIWDNVDDILLQASYIRVIGEFHMGSQSCPLNRRATISLYGNSISKYEDTWLGRKFLGVRSGGVMELHGKPKTSWTRLAHTVPALSSASCGFVYSHSTSPYAAENKVGLFVTSWYPDGAVFDFGSFDASTWMDLPTFLEKMPQGCVLAASVRSSLGVGSEALFTSLERLGAQQVRNIGLGDSYAFIARMGDKTTALERLASGTQSPDTEYLHLSVAESNLTFSVRSSGTNVDFRVLTSDLAFPVISLDNDVSSWEPGDEVVITSTDYDWEQVEVRRILPCSTCSKNQIRLDGALDNMHYGEVSQNVDMRAEVGLLTRNIKIQGIMEPQCYNFTDYEYLLCQAFQKDTFGGQIKALRGSTIHVEGVELYHMGQQASVGAYPLHFHMMVEARGMWFRNNSIHHSFSRCVTVHGSHNTEVSDHVCYDHLGHGYFLEDAVEQNTTMYRNLGVGTRYGMLTPGDRTVDMCKNLLKIPEIFCNDVSTFWLTHPNNNIINNVAAGSDGHGYGMIFADRPLTLSAKVPELGHGLIEGELTTKIMVFHLKRTDCSLTAKLQVEARTIREMWRRLTRHSNCQRLRSPKSSQRQRVTCLDSDGKNSWHFTWQADDVQKQKTQHVAEGWKHSNSPQSFAGGNTGTDTGSEVSDSVFIGQSDNRGQPQLFVDQARCSVNDGNWVFRGNSSVYEWTDDDGNLQATFRDMDGSVTGQANTQIVPNTPFFTGDKCNTVDYPNWNMAACPYKYVQNQQSQESSHPYPDDQPTYRHVIQGTNRNTFLLRTNMSYTVNFNSTLGKVPTYFDINGYGFEKEDIVRVGLCLPKTTTQFQVKSDFPVVIKNDHIMTSSLAALDADSTGKAFYFDKTTGLDTQQLLFFKIWNSYNRSFSSQQCPGDNCFRVRIWRLDGGDGPTDCSSRTPPLIQLNSVRTVRMPTLKRPSPKPCSDPASAEGLGAVIPGEVVPAEPFKIRCPSKRLSTVRGTPEVRGCFAQKLVLEDVRGEPVELLGSMTRTVCVDRCFVRGYPYAALARGKRCTCGHSFGLYGPTNTCDVPCTGDSSSTCGSFNAFNVLSTGFPSRPAPQRCGPRGSGQIHEDACLYLIKQPVSIDQAQRACSQYGGNLVSIRSPQKQMAVEMMLRDVDVAATWTGLYKTSTWQFFDGTLYNPETSFRRWKPGNDETSTRLFVRELASQWSSRVVTTGPGEGWAPRAVVFLVLDSPVTTWVEAQYACAVAMGNLASVSNVPQENSELTGALYRSGAKQNVLVKDGGWQLFGQSCYFSLGTTVKTRSEASTLCEREYSCSHILSLDSEAEGTYIATLAPSSRVLLDPLYSPLTDEFVGSDRQTTSYSPWAAGQGRQNLSNGRCTVLSTSSGSLQNAPCGLLNARLVCEAPKIRCSG</sequence>
<keyword evidence="4" id="KW-0378">Hydrolase</keyword>
<feature type="signal peptide" evidence="9">
    <location>
        <begin position="1"/>
        <end position="29"/>
    </location>
</feature>
<comment type="similarity">
    <text evidence="2">Belongs to the CEMIP family.</text>
</comment>
<dbReference type="InterPro" id="IPR016187">
    <property type="entry name" value="CTDL_fold"/>
</dbReference>
<dbReference type="PROSITE" id="PS00615">
    <property type="entry name" value="C_TYPE_LECTIN_1"/>
    <property type="match status" value="1"/>
</dbReference>
<evidence type="ECO:0000256" key="3">
    <source>
        <dbReference type="ARBA" id="ARBA00022475"/>
    </source>
</evidence>
<dbReference type="InterPro" id="IPR001304">
    <property type="entry name" value="C-type_lectin-like"/>
</dbReference>
<evidence type="ECO:0000256" key="2">
    <source>
        <dbReference type="ARBA" id="ARBA00007586"/>
    </source>
</evidence>
<keyword evidence="9" id="KW-0732">Signal</keyword>
<evidence type="ECO:0000256" key="9">
    <source>
        <dbReference type="SAM" id="SignalP"/>
    </source>
</evidence>
<dbReference type="InterPro" id="IPR018378">
    <property type="entry name" value="C-type_lectin_CS"/>
</dbReference>
<feature type="compositionally biased region" description="Polar residues" evidence="8">
    <location>
        <begin position="704"/>
        <end position="731"/>
    </location>
</feature>
<keyword evidence="3" id="KW-1003">Cell membrane</keyword>
<dbReference type="STRING" id="400727.A0A2T7PKW4"/>
<dbReference type="PROSITE" id="PS50041">
    <property type="entry name" value="C_TYPE_LECTIN_2"/>
    <property type="match status" value="2"/>
</dbReference>
<evidence type="ECO:0008006" key="15">
    <source>
        <dbReference type="Google" id="ProtNLM"/>
    </source>
</evidence>
<dbReference type="InterPro" id="IPR011050">
    <property type="entry name" value="Pectin_lyase_fold/virulence"/>
</dbReference>
<dbReference type="InterPro" id="IPR012334">
    <property type="entry name" value="Pectin_lyas_fold"/>
</dbReference>
<evidence type="ECO:0000313" key="14">
    <source>
        <dbReference type="Proteomes" id="UP000245119"/>
    </source>
</evidence>
<dbReference type="Gene3D" id="3.10.100.10">
    <property type="entry name" value="Mannose-Binding Protein A, subunit A"/>
    <property type="match status" value="2"/>
</dbReference>
<protein>
    <recommendedName>
        <fullName evidence="15">G8 domain-containing protein</fullName>
    </recommendedName>
</protein>
<gene>
    <name evidence="13" type="ORF">C0Q70_05338</name>
</gene>
<feature type="domain" description="C-type lectin" evidence="10">
    <location>
        <begin position="1343"/>
        <end position="1450"/>
    </location>
</feature>
<keyword evidence="7" id="KW-0326">Glycosidase</keyword>
<dbReference type="GO" id="GO:0016798">
    <property type="term" value="F:hydrolase activity, acting on glycosyl bonds"/>
    <property type="evidence" value="ECO:0007669"/>
    <property type="project" value="UniProtKB-KW"/>
</dbReference>
<comment type="subcellular location">
    <subcellularLocation>
        <location evidence="1">Cell membrane</location>
    </subcellularLocation>
</comment>
<dbReference type="InterPro" id="IPR002889">
    <property type="entry name" value="WSC_carb-bd"/>
</dbReference>
<keyword evidence="3" id="KW-0472">Membrane</keyword>
<accession>A0A2T7PKW4</accession>
<dbReference type="Pfam" id="PF24605">
    <property type="entry name" value="CEMIP_X"/>
    <property type="match status" value="1"/>
</dbReference>
<evidence type="ECO:0000313" key="13">
    <source>
        <dbReference type="EMBL" id="PVD34076.1"/>
    </source>
</evidence>
<reference evidence="13 14" key="1">
    <citation type="submission" date="2018-04" db="EMBL/GenBank/DDBJ databases">
        <title>The genome of golden apple snail Pomacea canaliculata provides insight into stress tolerance and invasive adaptation.</title>
        <authorList>
            <person name="Liu C."/>
            <person name="Liu B."/>
            <person name="Ren Y."/>
            <person name="Zhang Y."/>
            <person name="Wang H."/>
            <person name="Li S."/>
            <person name="Jiang F."/>
            <person name="Yin L."/>
            <person name="Zhang G."/>
            <person name="Qian W."/>
            <person name="Fan W."/>
        </authorList>
    </citation>
    <scope>NUCLEOTIDE SEQUENCE [LARGE SCALE GENOMIC DNA]</scope>
    <source>
        <strain evidence="13">SZHN2017</strain>
        <tissue evidence="13">Muscle</tissue>
    </source>
</reference>
<dbReference type="PANTHER" id="PTHR15535">
    <property type="entry name" value="TRANSMEMBRANE PROTEIN 2-RELATED"/>
    <property type="match status" value="1"/>
</dbReference>
<evidence type="ECO:0000256" key="4">
    <source>
        <dbReference type="ARBA" id="ARBA00022801"/>
    </source>
</evidence>
<dbReference type="OrthoDB" id="120976at2759"/>
<proteinExistence type="inferred from homology"/>
<dbReference type="GO" id="GO:0005886">
    <property type="term" value="C:plasma membrane"/>
    <property type="evidence" value="ECO:0007669"/>
    <property type="project" value="UniProtKB-SubCell"/>
</dbReference>
<dbReference type="Pfam" id="PF24606">
    <property type="entry name" value="CEMIP_beta-hel"/>
    <property type="match status" value="1"/>
</dbReference>
<evidence type="ECO:0000256" key="8">
    <source>
        <dbReference type="SAM" id="MobiDB-lite"/>
    </source>
</evidence>
<feature type="domain" description="WSC" evidence="11">
    <location>
        <begin position="1054"/>
        <end position="1145"/>
    </location>
</feature>
<feature type="domain" description="C-type lectin" evidence="10">
    <location>
        <begin position="1164"/>
        <end position="1265"/>
    </location>
</feature>
<dbReference type="Proteomes" id="UP000245119">
    <property type="component" value="Linkage Group LG3"/>
</dbReference>
<name>A0A2T7PKW4_POMCA</name>
<organism evidence="13 14">
    <name type="scientific">Pomacea canaliculata</name>
    <name type="common">Golden apple snail</name>
    <dbReference type="NCBI Taxonomy" id="400727"/>
    <lineage>
        <taxon>Eukaryota</taxon>
        <taxon>Metazoa</taxon>
        <taxon>Spiralia</taxon>
        <taxon>Lophotrochozoa</taxon>
        <taxon>Mollusca</taxon>
        <taxon>Gastropoda</taxon>
        <taxon>Caenogastropoda</taxon>
        <taxon>Architaenioglossa</taxon>
        <taxon>Ampullarioidea</taxon>
        <taxon>Ampullariidae</taxon>
        <taxon>Pomacea</taxon>
    </lineage>
</organism>
<dbReference type="SMART" id="SM01225">
    <property type="entry name" value="G8"/>
    <property type="match status" value="1"/>
</dbReference>
<dbReference type="EMBL" id="PZQS01000003">
    <property type="protein sequence ID" value="PVD34076.1"/>
    <property type="molecule type" value="Genomic_DNA"/>
</dbReference>
<dbReference type="Pfam" id="PF10162">
    <property type="entry name" value="G8"/>
    <property type="match status" value="1"/>
</dbReference>
<dbReference type="SUPFAM" id="SSF51126">
    <property type="entry name" value="Pectin lyase-like"/>
    <property type="match status" value="1"/>
</dbReference>
<evidence type="ECO:0000259" key="10">
    <source>
        <dbReference type="PROSITE" id="PS50041"/>
    </source>
</evidence>
<dbReference type="SMART" id="SM00321">
    <property type="entry name" value="WSC"/>
    <property type="match status" value="1"/>
</dbReference>
<evidence type="ECO:0000259" key="12">
    <source>
        <dbReference type="PROSITE" id="PS51484"/>
    </source>
</evidence>
<dbReference type="PROSITE" id="PS51212">
    <property type="entry name" value="WSC"/>
    <property type="match status" value="1"/>
</dbReference>
<dbReference type="PROSITE" id="PS51484">
    <property type="entry name" value="G8"/>
    <property type="match status" value="1"/>
</dbReference>
<keyword evidence="14" id="KW-1185">Reference proteome</keyword>
<comment type="caution">
    <text evidence="13">The sequence shown here is derived from an EMBL/GenBank/DDBJ whole genome shotgun (WGS) entry which is preliminary data.</text>
</comment>
<evidence type="ECO:0000256" key="7">
    <source>
        <dbReference type="ARBA" id="ARBA00023295"/>
    </source>
</evidence>
<dbReference type="CDD" id="cd00037">
    <property type="entry name" value="CLECT"/>
    <property type="match status" value="1"/>
</dbReference>
<evidence type="ECO:0000259" key="11">
    <source>
        <dbReference type="PROSITE" id="PS51212"/>
    </source>
</evidence>
<dbReference type="Gene3D" id="2.160.20.10">
    <property type="entry name" value="Single-stranded right-handed beta-helix, Pectin lyase-like"/>
    <property type="match status" value="1"/>
</dbReference>
<evidence type="ECO:0000256" key="6">
    <source>
        <dbReference type="ARBA" id="ARBA00023180"/>
    </source>
</evidence>
<keyword evidence="6" id="KW-0325">Glycoprotein</keyword>
<feature type="domain" description="G8" evidence="12">
    <location>
        <begin position="46"/>
        <end position="165"/>
    </location>
</feature>
<dbReference type="InterPro" id="IPR019316">
    <property type="entry name" value="G8_domain"/>
</dbReference>
<dbReference type="InterPro" id="IPR055401">
    <property type="entry name" value="CEMIP_beta-hel_dom"/>
</dbReference>